<dbReference type="GO" id="GO:0000723">
    <property type="term" value="P:telomere maintenance"/>
    <property type="evidence" value="ECO:0007669"/>
    <property type="project" value="TreeGrafter"/>
</dbReference>
<dbReference type="Gene3D" id="3.40.50.300">
    <property type="entry name" value="P-loop containing nucleotide triphosphate hydrolases"/>
    <property type="match status" value="2"/>
</dbReference>
<dbReference type="PROSITE" id="PS50967">
    <property type="entry name" value="HRDC"/>
    <property type="match status" value="1"/>
</dbReference>
<dbReference type="SMART" id="SM00341">
    <property type="entry name" value="HRDC"/>
    <property type="match status" value="1"/>
</dbReference>
<dbReference type="GO" id="GO:0005524">
    <property type="term" value="F:ATP binding"/>
    <property type="evidence" value="ECO:0007669"/>
    <property type="project" value="UniProtKB-KW"/>
</dbReference>
<feature type="region of interest" description="Disordered" evidence="11">
    <location>
        <begin position="1207"/>
        <end position="1226"/>
    </location>
</feature>
<dbReference type="CDD" id="cd06141">
    <property type="entry name" value="WRN_exo"/>
    <property type="match status" value="1"/>
</dbReference>
<dbReference type="InterPro" id="IPR002121">
    <property type="entry name" value="HRDC_dom"/>
</dbReference>
<dbReference type="Gene3D" id="1.10.10.10">
    <property type="entry name" value="Winged helix-like DNA-binding domain superfamily/Winged helix DNA-binding domain"/>
    <property type="match status" value="1"/>
</dbReference>
<dbReference type="Gene3D" id="3.30.420.10">
    <property type="entry name" value="Ribonuclease H-like superfamily/Ribonuclease H"/>
    <property type="match status" value="1"/>
</dbReference>
<dbReference type="InterPro" id="IPR002562">
    <property type="entry name" value="3'-5'_exonuclease_dom"/>
</dbReference>
<dbReference type="InterPro" id="IPR036388">
    <property type="entry name" value="WH-like_DNA-bd_sf"/>
</dbReference>
<evidence type="ECO:0000256" key="10">
    <source>
        <dbReference type="ARBA" id="ARBA00034808"/>
    </source>
</evidence>
<evidence type="ECO:0000313" key="15">
    <source>
        <dbReference type="EMBL" id="NWU52976.1"/>
    </source>
</evidence>
<dbReference type="NCBIfam" id="TIGR00614">
    <property type="entry name" value="recQ_fam"/>
    <property type="match status" value="1"/>
</dbReference>
<dbReference type="GO" id="GO:0009378">
    <property type="term" value="F:four-way junction helicase activity"/>
    <property type="evidence" value="ECO:0007669"/>
    <property type="project" value="TreeGrafter"/>
</dbReference>
<dbReference type="Proteomes" id="UP000586671">
    <property type="component" value="Unassembled WGS sequence"/>
</dbReference>
<dbReference type="EMBL" id="VYZM01012198">
    <property type="protein sequence ID" value="NWU52976.1"/>
    <property type="molecule type" value="Genomic_DNA"/>
</dbReference>
<keyword evidence="8" id="KW-0413">Isomerase</keyword>
<dbReference type="InterPro" id="IPR029491">
    <property type="entry name" value="Helicase_HTH"/>
</dbReference>
<name>A0A7K5XJ85_9CHAR</name>
<feature type="region of interest" description="Disordered" evidence="11">
    <location>
        <begin position="1400"/>
        <end position="1419"/>
    </location>
</feature>
<dbReference type="InterPro" id="IPR044876">
    <property type="entry name" value="HRDC_dom_sf"/>
</dbReference>
<dbReference type="GO" id="GO:0006260">
    <property type="term" value="P:DNA replication"/>
    <property type="evidence" value="ECO:0007669"/>
    <property type="project" value="InterPro"/>
</dbReference>
<keyword evidence="4" id="KW-0378">Hydrolase</keyword>
<evidence type="ECO:0000259" key="13">
    <source>
        <dbReference type="PROSITE" id="PS51192"/>
    </source>
</evidence>
<feature type="domain" description="Helicase C-terminal" evidence="14">
    <location>
        <begin position="723"/>
        <end position="875"/>
    </location>
</feature>
<organism evidence="15 16">
    <name type="scientific">Dromas ardeola</name>
    <dbReference type="NCBI Taxonomy" id="458190"/>
    <lineage>
        <taxon>Eukaryota</taxon>
        <taxon>Metazoa</taxon>
        <taxon>Chordata</taxon>
        <taxon>Craniata</taxon>
        <taxon>Vertebrata</taxon>
        <taxon>Euteleostomi</taxon>
        <taxon>Archelosauria</taxon>
        <taxon>Archosauria</taxon>
        <taxon>Dinosauria</taxon>
        <taxon>Saurischia</taxon>
        <taxon>Theropoda</taxon>
        <taxon>Coelurosauria</taxon>
        <taxon>Aves</taxon>
        <taxon>Neognathae</taxon>
        <taxon>Neoaves</taxon>
        <taxon>Charadriiformes</taxon>
        <taxon>Dromadidae</taxon>
        <taxon>Dromas</taxon>
    </lineage>
</organism>
<feature type="domain" description="HRDC" evidence="12">
    <location>
        <begin position="1127"/>
        <end position="1206"/>
    </location>
</feature>
<keyword evidence="5 15" id="KW-0347">Helicase</keyword>
<dbReference type="InterPro" id="IPR018982">
    <property type="entry name" value="RQC_domain"/>
</dbReference>
<feature type="region of interest" description="Disordered" evidence="11">
    <location>
        <begin position="1425"/>
        <end position="1462"/>
    </location>
</feature>
<dbReference type="InterPro" id="IPR032284">
    <property type="entry name" value="RecQ_Zn-bd"/>
</dbReference>
<dbReference type="GO" id="GO:0003677">
    <property type="term" value="F:DNA binding"/>
    <property type="evidence" value="ECO:0007669"/>
    <property type="project" value="UniProtKB-KW"/>
</dbReference>
<dbReference type="SUPFAM" id="SSF47819">
    <property type="entry name" value="HRDC-like"/>
    <property type="match status" value="1"/>
</dbReference>
<feature type="non-terminal residue" evidence="15">
    <location>
        <position position="1"/>
    </location>
</feature>
<dbReference type="Pfam" id="PF01612">
    <property type="entry name" value="DNA_pol_A_exo1"/>
    <property type="match status" value="1"/>
</dbReference>
<dbReference type="GO" id="GO:0005694">
    <property type="term" value="C:chromosome"/>
    <property type="evidence" value="ECO:0007669"/>
    <property type="project" value="TreeGrafter"/>
</dbReference>
<dbReference type="PROSITE" id="PS51194">
    <property type="entry name" value="HELICASE_CTER"/>
    <property type="match status" value="1"/>
</dbReference>
<dbReference type="Pfam" id="PF00570">
    <property type="entry name" value="HRDC"/>
    <property type="match status" value="1"/>
</dbReference>
<dbReference type="CDD" id="cd18017">
    <property type="entry name" value="DEXHc_RecQ3"/>
    <property type="match status" value="1"/>
</dbReference>
<dbReference type="PANTHER" id="PTHR13710:SF120">
    <property type="entry name" value="BIFUNCTIONAL 3'-5' EXONUCLEASE_ATP-DEPENDENT HELICASE WRN"/>
    <property type="match status" value="1"/>
</dbReference>
<dbReference type="PROSITE" id="PS51192">
    <property type="entry name" value="HELICASE_ATP_BIND_1"/>
    <property type="match status" value="1"/>
</dbReference>
<keyword evidence="3" id="KW-0547">Nucleotide-binding</keyword>
<dbReference type="SUPFAM" id="SSF52540">
    <property type="entry name" value="P-loop containing nucleoside triphosphate hydrolases"/>
    <property type="match status" value="1"/>
</dbReference>
<comment type="similarity">
    <text evidence="2">Belongs to the helicase family. RecQ subfamily.</text>
</comment>
<dbReference type="PANTHER" id="PTHR13710">
    <property type="entry name" value="DNA HELICASE RECQ FAMILY MEMBER"/>
    <property type="match status" value="1"/>
</dbReference>
<dbReference type="InterPro" id="IPR004589">
    <property type="entry name" value="DNA_helicase_ATP-dep_RecQ"/>
</dbReference>
<dbReference type="InterPro" id="IPR036397">
    <property type="entry name" value="RNaseH_sf"/>
</dbReference>
<dbReference type="InterPro" id="IPR011545">
    <property type="entry name" value="DEAD/DEAH_box_helicase_dom"/>
</dbReference>
<comment type="cofactor">
    <cofactor evidence="1">
        <name>Zn(2+)</name>
        <dbReference type="ChEBI" id="CHEBI:29105"/>
    </cofactor>
</comment>
<dbReference type="SMART" id="SM00490">
    <property type="entry name" value="HELICc"/>
    <property type="match status" value="1"/>
</dbReference>
<gene>
    <name evidence="15" type="primary">Wrn</name>
    <name evidence="15" type="ORF">DROARD_R09949</name>
</gene>
<dbReference type="GO" id="GO:0000724">
    <property type="term" value="P:double-strand break repair via homologous recombination"/>
    <property type="evidence" value="ECO:0007669"/>
    <property type="project" value="TreeGrafter"/>
</dbReference>
<dbReference type="EC" id="5.6.2.4" evidence="10"/>
<evidence type="ECO:0000256" key="3">
    <source>
        <dbReference type="ARBA" id="ARBA00022741"/>
    </source>
</evidence>
<dbReference type="InterPro" id="IPR012337">
    <property type="entry name" value="RNaseH-like_sf"/>
</dbReference>
<evidence type="ECO:0000259" key="12">
    <source>
        <dbReference type="PROSITE" id="PS50967"/>
    </source>
</evidence>
<evidence type="ECO:0000256" key="8">
    <source>
        <dbReference type="ARBA" id="ARBA00023235"/>
    </source>
</evidence>
<dbReference type="Pfam" id="PF00270">
    <property type="entry name" value="DEAD"/>
    <property type="match status" value="1"/>
</dbReference>
<dbReference type="InterPro" id="IPR036390">
    <property type="entry name" value="WH_DNA-bd_sf"/>
</dbReference>
<dbReference type="GO" id="GO:0005654">
    <property type="term" value="C:nucleoplasm"/>
    <property type="evidence" value="ECO:0007669"/>
    <property type="project" value="TreeGrafter"/>
</dbReference>
<dbReference type="SUPFAM" id="SSF53098">
    <property type="entry name" value="Ribonuclease H-like"/>
    <property type="match status" value="1"/>
</dbReference>
<sequence length="1462" mass="162944">KSNGNVEKMNKMDLLTTSLQNKYPQWMLTQNQVLGDKKKSTVQRSVLEDGLPFLEFCGSVVYSYEASDCSLLSEDIRQSLSDGAAVGFDIEWPPSYTRGKMAKIAVIQICVTEEKCYLFHISSMSGFPKGLKRLLEDETIKKVGVGIEGDQWKLMSDFEIQLKSFVELADVANEKLKCKEIWSLNGLVKHLFGKQLLKDKSVRCSNWEEFPLNEEQKLYAATDAYAGYIIYQKLKNMSNSDWKLLCVRRDDMSEGVKERLTSLAEEITDLASRIPDSSGQLENLQRVAEILADLTANVNALRSTLFGSGSPSEVERSGGTTPTNLEAKSADVEAQKAEMLAFAKQLEGDFNICSDATLAGLWEGDGNEEEAERGNAVVEDGAAAASSTDAADRDDFMSLDITEQELQILESQAAKELLNEAAPEEAGSTDNEQNISCVIESDEELEMEMLKSVEDVDDSKGALTEREYNKARKTPDTELNVVLDGDEDEGIEEEEEECLDPLLPVPRESHITCLKTHFGHSSFKPVQWKVINSVLEDRRDNLVVMATGYGKSLCYQFPPVYTGFTGIVICPLISLMEDQVLQLTMSEIPACLLGSAQSKNIKECIKAGQYRVIYMTPEFCSGNLQLLQDLDQTIGITLIAVDEAHCISEWGHDFRNSFRSLGSLKKALPSVPIVALTATASPSIREDIVNCLNLKNPQVTCTSFDRPNLYLEVGRQSGNMLRDLKQFLKRKGSSSAYEFEGPTIIYCLARKATEQVVSELMKLGVACGAYHAGMGIKQRRETHHRFMRDEIQCVVATVAFGMGINKADIRMVIHYGAPKEMESYYQEIGRAGRDGLPASCHVLWTGTDLTFNRHLLSEIHNERFRLYKLKMLAKIEKYLVSNTCRRKIILSHFEDKQLRKVSSGIMGTEECCDNCRSRASCFAVSSDLEGGLQDFGKQAYQLLSAVSALEEKFGTRIPILFLRGSSSQRLPDRYRRHPLFGSGKDWPENWWKSLCQQLIMEGFLKEASGRNKFATTCMLTQKGRHWLLKAASDSNPSLLLQSSEYLNLEKRPRSRPLPVLSTQRSPDTKGKTPSPVKQMSLYDMFSYEKKGKTLLRSNNMLNSVAEHSPVKSSPLKSPEPGVSSREKELEMALYGKLLTARQKVANEKVIPPAVLATNKILVEMVRIRPTNVENVKRIDGVPEAKSTLLVPLLAEIKDFCQANGLQTDRFPASGSKDEKEASPWKQTRALSPSEHVTYVLFQEKNLSVRTISESRSLPLSEVGAHLVQAMEAGYPVNLERAGLTPEVRRIVSEVIRNPPIDSDTTKIQAIRKLVPANIELYLIKMTIVLLEKENRNKSQDGSGVKRMLVWSEGQQEKTGADQASREDVSWSKTKGNLINPTLKEGAEKTRLQVVPLASAVQSVDDSQPGSRGTASRLNPIALASWNQPALNPDEEELFADSQPKSSHPPCKRKVPEWFGTSA</sequence>
<dbReference type="GO" id="GO:0043138">
    <property type="term" value="F:3'-5' DNA helicase activity"/>
    <property type="evidence" value="ECO:0007669"/>
    <property type="project" value="UniProtKB-EC"/>
</dbReference>
<evidence type="ECO:0000259" key="14">
    <source>
        <dbReference type="PROSITE" id="PS51194"/>
    </source>
</evidence>
<dbReference type="FunFam" id="3.30.420.10:FF:000053">
    <property type="entry name" value="Werner syndrome ATP-dependent helicase homolog"/>
    <property type="match status" value="1"/>
</dbReference>
<evidence type="ECO:0000256" key="7">
    <source>
        <dbReference type="ARBA" id="ARBA00023125"/>
    </source>
</evidence>
<dbReference type="InterPro" id="IPR001650">
    <property type="entry name" value="Helicase_C-like"/>
</dbReference>
<evidence type="ECO:0000256" key="6">
    <source>
        <dbReference type="ARBA" id="ARBA00022840"/>
    </source>
</evidence>
<accession>A0A7K5XJ85</accession>
<evidence type="ECO:0000256" key="4">
    <source>
        <dbReference type="ARBA" id="ARBA00022801"/>
    </source>
</evidence>
<dbReference type="SUPFAM" id="SSF46785">
    <property type="entry name" value="Winged helix' DNA-binding domain"/>
    <property type="match status" value="1"/>
</dbReference>
<proteinExistence type="inferred from homology"/>
<comment type="catalytic activity">
    <reaction evidence="9">
        <text>Couples ATP hydrolysis with the unwinding of duplex DNA by translocating in the 3'-5' direction.</text>
        <dbReference type="EC" id="5.6.2.4"/>
    </reaction>
</comment>
<dbReference type="SMART" id="SM00956">
    <property type="entry name" value="RQC"/>
    <property type="match status" value="1"/>
</dbReference>
<feature type="region of interest" description="Disordered" evidence="11">
    <location>
        <begin position="1051"/>
        <end position="1075"/>
    </location>
</feature>
<feature type="domain" description="Helicase ATP-binding" evidence="13">
    <location>
        <begin position="532"/>
        <end position="698"/>
    </location>
</feature>
<evidence type="ECO:0000256" key="2">
    <source>
        <dbReference type="ARBA" id="ARBA00005446"/>
    </source>
</evidence>
<dbReference type="InterPro" id="IPR014001">
    <property type="entry name" value="Helicase_ATP-bd"/>
</dbReference>
<dbReference type="Pfam" id="PF16124">
    <property type="entry name" value="RecQ_Zn_bind"/>
    <property type="match status" value="1"/>
</dbReference>
<dbReference type="FunFam" id="1.10.150.80:FF:000005">
    <property type="entry name" value="Werner syndrome ATP-dependent helicase homolog"/>
    <property type="match status" value="1"/>
</dbReference>
<dbReference type="FunFam" id="3.40.50.300:FF:000941">
    <property type="entry name" value="Werner syndrome RecQ like helicase"/>
    <property type="match status" value="1"/>
</dbReference>
<protein>
    <recommendedName>
        <fullName evidence="10">DNA 3'-5' helicase</fullName>
        <ecNumber evidence="10">5.6.2.4</ecNumber>
    </recommendedName>
</protein>
<dbReference type="FunFam" id="3.40.50.300:FF:001023">
    <property type="entry name" value="Werner syndrome RecQ like helicase"/>
    <property type="match status" value="1"/>
</dbReference>
<feature type="region of interest" description="Disordered" evidence="11">
    <location>
        <begin position="1105"/>
        <end position="1124"/>
    </location>
</feature>
<reference evidence="15 16" key="1">
    <citation type="submission" date="2019-09" db="EMBL/GenBank/DDBJ databases">
        <title>Bird 10,000 Genomes (B10K) Project - Family phase.</title>
        <authorList>
            <person name="Zhang G."/>
        </authorList>
    </citation>
    <scope>NUCLEOTIDE SEQUENCE [LARGE SCALE GENOMIC DNA]</scope>
    <source>
        <strain evidence="15">B10K-DU-012-55</strain>
        <tissue evidence="15">Muscle</tissue>
    </source>
</reference>
<evidence type="ECO:0000313" key="16">
    <source>
        <dbReference type="Proteomes" id="UP000586671"/>
    </source>
</evidence>
<dbReference type="InterPro" id="IPR027417">
    <property type="entry name" value="P-loop_NTPase"/>
</dbReference>
<keyword evidence="16" id="KW-1185">Reference proteome</keyword>
<feature type="compositionally biased region" description="Polar residues" evidence="11">
    <location>
        <begin position="1400"/>
        <end position="1416"/>
    </location>
</feature>
<evidence type="ECO:0000256" key="11">
    <source>
        <dbReference type="SAM" id="MobiDB-lite"/>
    </source>
</evidence>
<dbReference type="InterPro" id="IPR010997">
    <property type="entry name" value="HRDC-like_sf"/>
</dbReference>
<dbReference type="GO" id="GO:0005737">
    <property type="term" value="C:cytoplasm"/>
    <property type="evidence" value="ECO:0007669"/>
    <property type="project" value="TreeGrafter"/>
</dbReference>
<keyword evidence="6" id="KW-0067">ATP-binding</keyword>
<dbReference type="SMART" id="SM00474">
    <property type="entry name" value="35EXOc"/>
    <property type="match status" value="1"/>
</dbReference>
<dbReference type="GO" id="GO:0008408">
    <property type="term" value="F:3'-5' exonuclease activity"/>
    <property type="evidence" value="ECO:0007669"/>
    <property type="project" value="InterPro"/>
</dbReference>
<dbReference type="CDD" id="cd18794">
    <property type="entry name" value="SF2_C_RecQ"/>
    <property type="match status" value="1"/>
</dbReference>
<keyword evidence="7" id="KW-0238">DNA-binding</keyword>
<feature type="compositionally biased region" description="Low complexity" evidence="11">
    <location>
        <begin position="380"/>
        <end position="389"/>
    </location>
</feature>
<comment type="caution">
    <text evidence="15">The sequence shown here is derived from an EMBL/GenBank/DDBJ whole genome shotgun (WGS) entry which is preliminary data.</text>
</comment>
<evidence type="ECO:0000256" key="1">
    <source>
        <dbReference type="ARBA" id="ARBA00001947"/>
    </source>
</evidence>
<dbReference type="Gene3D" id="1.10.150.80">
    <property type="entry name" value="HRDC domain"/>
    <property type="match status" value="1"/>
</dbReference>
<dbReference type="Pfam" id="PF09382">
    <property type="entry name" value="RQC"/>
    <property type="match status" value="1"/>
</dbReference>
<dbReference type="Pfam" id="PF14493">
    <property type="entry name" value="HTH_40"/>
    <property type="match status" value="1"/>
</dbReference>
<evidence type="ECO:0000256" key="5">
    <source>
        <dbReference type="ARBA" id="ARBA00022806"/>
    </source>
</evidence>
<dbReference type="SMART" id="SM00487">
    <property type="entry name" value="DEXDc"/>
    <property type="match status" value="1"/>
</dbReference>
<feature type="region of interest" description="Disordered" evidence="11">
    <location>
        <begin position="366"/>
        <end position="391"/>
    </location>
</feature>
<dbReference type="Pfam" id="PF00271">
    <property type="entry name" value="Helicase_C"/>
    <property type="match status" value="1"/>
</dbReference>
<evidence type="ECO:0000256" key="9">
    <source>
        <dbReference type="ARBA" id="ARBA00034617"/>
    </source>
</evidence>
<feature type="non-terminal residue" evidence="15">
    <location>
        <position position="1462"/>
    </location>
</feature>